<keyword evidence="3" id="KW-1185">Reference proteome</keyword>
<dbReference type="Proteomes" id="UP001500967">
    <property type="component" value="Unassembled WGS sequence"/>
</dbReference>
<dbReference type="InterPro" id="IPR002575">
    <property type="entry name" value="Aminoglycoside_PTrfase"/>
</dbReference>
<protein>
    <recommendedName>
        <fullName evidence="1">Aminoglycoside phosphotransferase domain-containing protein</fullName>
    </recommendedName>
</protein>
<proteinExistence type="predicted"/>
<dbReference type="Pfam" id="PF01636">
    <property type="entry name" value="APH"/>
    <property type="match status" value="1"/>
</dbReference>
<reference evidence="2 3" key="1">
    <citation type="journal article" date="2019" name="Int. J. Syst. Evol. Microbiol.">
        <title>The Global Catalogue of Microorganisms (GCM) 10K type strain sequencing project: providing services to taxonomists for standard genome sequencing and annotation.</title>
        <authorList>
            <consortium name="The Broad Institute Genomics Platform"/>
            <consortium name="The Broad Institute Genome Sequencing Center for Infectious Disease"/>
            <person name="Wu L."/>
            <person name="Ma J."/>
        </authorList>
    </citation>
    <scope>NUCLEOTIDE SEQUENCE [LARGE SCALE GENOMIC DNA]</scope>
    <source>
        <strain evidence="2 3">JCM 10425</strain>
    </source>
</reference>
<evidence type="ECO:0000313" key="2">
    <source>
        <dbReference type="EMBL" id="GAA0245936.1"/>
    </source>
</evidence>
<comment type="caution">
    <text evidence="2">The sequence shown here is derived from an EMBL/GenBank/DDBJ whole genome shotgun (WGS) entry which is preliminary data.</text>
</comment>
<sequence>MGSEGEVPLGGRVTAGVVRVGDTVRRPVGPWSDAVDGVLRHLERVGFRGAPRLLGRDERNRQVLEYVPGELGSPAGTYPDAELRQIGAFLADFHRAVAGYVAPEGAVWNRVIPPDRDELLCHHDVAPWNLVRSPRGWVLIDWDTAAPGSRLWELAYAAQTMAGLGPGRPADRAAERLALVVDGYGLDDADRPALARMLGRRARAMYDLLRDGAARGEQPWARIWTEDGSHWRTTADHLDQHVDLWTRALTR</sequence>
<accession>A0ABN0UCG3</accession>
<dbReference type="SUPFAM" id="SSF56112">
    <property type="entry name" value="Protein kinase-like (PK-like)"/>
    <property type="match status" value="1"/>
</dbReference>
<dbReference type="Gene3D" id="3.90.1200.10">
    <property type="match status" value="1"/>
</dbReference>
<name>A0ABN0UCG3_9ACTN</name>
<dbReference type="RefSeq" id="WP_344649817.1">
    <property type="nucleotide sequence ID" value="NZ_BAAAGX010000014.1"/>
</dbReference>
<feature type="domain" description="Aminoglycoside phosphotransferase" evidence="1">
    <location>
        <begin position="110"/>
        <end position="172"/>
    </location>
</feature>
<evidence type="ECO:0000259" key="1">
    <source>
        <dbReference type="Pfam" id="PF01636"/>
    </source>
</evidence>
<dbReference type="EMBL" id="BAAAGX010000014">
    <property type="protein sequence ID" value="GAA0245936.1"/>
    <property type="molecule type" value="Genomic_DNA"/>
</dbReference>
<organism evidence="2 3">
    <name type="scientific">Cryptosporangium japonicum</name>
    <dbReference type="NCBI Taxonomy" id="80872"/>
    <lineage>
        <taxon>Bacteria</taxon>
        <taxon>Bacillati</taxon>
        <taxon>Actinomycetota</taxon>
        <taxon>Actinomycetes</taxon>
        <taxon>Cryptosporangiales</taxon>
        <taxon>Cryptosporangiaceae</taxon>
        <taxon>Cryptosporangium</taxon>
    </lineage>
</organism>
<gene>
    <name evidence="2" type="ORF">GCM10009539_34130</name>
</gene>
<evidence type="ECO:0000313" key="3">
    <source>
        <dbReference type="Proteomes" id="UP001500967"/>
    </source>
</evidence>
<dbReference type="InterPro" id="IPR011009">
    <property type="entry name" value="Kinase-like_dom_sf"/>
</dbReference>